<name>A0A024GZP4_9MICC</name>
<evidence type="ECO:0000256" key="1">
    <source>
        <dbReference type="SAM" id="SignalP"/>
    </source>
</evidence>
<dbReference type="InterPro" id="IPR001466">
    <property type="entry name" value="Beta-lactam-related"/>
</dbReference>
<reference evidence="4" key="1">
    <citation type="journal article" date="2014" name="Genome Announc.">
        <title>Genome Sequence of Arthrobacter siccitolerans 4J27, a Xeroprotectant-Producing Desiccation-Tolerant Microorganism.</title>
        <authorList>
            <person name="Manzanera M."/>
            <person name="Santa-Cruz-Calvo L."/>
            <person name="Vilchez J.I."/>
            <person name="Garcia-Fontana C."/>
            <person name="Silva-Castro G.A."/>
            <person name="Calvo C."/>
            <person name="Gonzalez-Lopez J."/>
        </authorList>
    </citation>
    <scope>NUCLEOTIDE SEQUENCE [LARGE SCALE GENOMIC DNA]</scope>
    <source>
        <strain evidence="4">4J27</strain>
    </source>
</reference>
<proteinExistence type="predicted"/>
<protein>
    <submittedName>
        <fullName evidence="3">Beta-lactamase family protein</fullName>
    </submittedName>
</protein>
<dbReference type="EMBL" id="CAQI01000032">
    <property type="protein sequence ID" value="CCQ45087.1"/>
    <property type="molecule type" value="Genomic_DNA"/>
</dbReference>
<dbReference type="Gene3D" id="3.40.710.10">
    <property type="entry name" value="DD-peptidase/beta-lactamase superfamily"/>
    <property type="match status" value="1"/>
</dbReference>
<dbReference type="PANTHER" id="PTHR43283">
    <property type="entry name" value="BETA-LACTAMASE-RELATED"/>
    <property type="match status" value="1"/>
</dbReference>
<keyword evidence="4" id="KW-1185">Reference proteome</keyword>
<evidence type="ECO:0000313" key="3">
    <source>
        <dbReference type="EMBL" id="CCQ45087.1"/>
    </source>
</evidence>
<sequence length="380" mass="40234">MGSGSVVKKKAAVVAVALVLSGCTYGAPDETATTPAVELAAALEAFASDASAHGASAVVFHVRNGDQEELRATGVNDFESRKKAAPTDKTWIIGAGTPMVAVSVMKLVEAGAVRLDDPVSAHLPEFTAIFPSWDRVTVRDLMGSTSGLPDYFPPLIESRSLDELQTRALTFEERLHMAAGVNLPPGPVTYFAWSATDWEVLGWLLERKHNRGLAEILAKDVFEPAGMDNTHVAAAEQPPEPMLHGYVLEGGNRRDFTRIDAVAGSADSGVISTVEDLSRFLAALTTGRLIREETWKSMVEAKPFSLGGIRPSDAVCPGTGHVFVSGGGGPYSIQSVSSEDGQQQATVAAVLPPRELNVADAPPLVPEMEDAILQTAKSMC</sequence>
<dbReference type="STRING" id="861266.ARTSIC4J27_1020"/>
<dbReference type="Pfam" id="PF00144">
    <property type="entry name" value="Beta-lactamase"/>
    <property type="match status" value="1"/>
</dbReference>
<dbReference type="SUPFAM" id="SSF56601">
    <property type="entry name" value="beta-lactamase/transpeptidase-like"/>
    <property type="match status" value="1"/>
</dbReference>
<evidence type="ECO:0000259" key="2">
    <source>
        <dbReference type="Pfam" id="PF00144"/>
    </source>
</evidence>
<evidence type="ECO:0000313" key="4">
    <source>
        <dbReference type="Proteomes" id="UP000035722"/>
    </source>
</evidence>
<feature type="chain" id="PRO_5038813640" evidence="1">
    <location>
        <begin position="27"/>
        <end position="380"/>
    </location>
</feature>
<dbReference type="AlphaFoldDB" id="A0A024GZP4"/>
<keyword evidence="1" id="KW-0732">Signal</keyword>
<organism evidence="3 4">
    <name type="scientific">Pseudarthrobacter siccitolerans</name>
    <dbReference type="NCBI Taxonomy" id="861266"/>
    <lineage>
        <taxon>Bacteria</taxon>
        <taxon>Bacillati</taxon>
        <taxon>Actinomycetota</taxon>
        <taxon>Actinomycetes</taxon>
        <taxon>Micrococcales</taxon>
        <taxon>Micrococcaceae</taxon>
        <taxon>Pseudarthrobacter</taxon>
    </lineage>
</organism>
<feature type="signal peptide" evidence="1">
    <location>
        <begin position="1"/>
        <end position="26"/>
    </location>
</feature>
<dbReference type="InterPro" id="IPR012338">
    <property type="entry name" value="Beta-lactam/transpept-like"/>
</dbReference>
<dbReference type="InterPro" id="IPR050789">
    <property type="entry name" value="Diverse_Enzym_Activities"/>
</dbReference>
<gene>
    <name evidence="3" type="ORF">ARTSIC4J27_1020</name>
</gene>
<accession>A0A024GZP4</accession>
<feature type="domain" description="Beta-lactamase-related" evidence="2">
    <location>
        <begin position="53"/>
        <end position="301"/>
    </location>
</feature>
<comment type="caution">
    <text evidence="3">The sequence shown here is derived from an EMBL/GenBank/DDBJ whole genome shotgun (WGS) entry which is preliminary data.</text>
</comment>
<dbReference type="Proteomes" id="UP000035722">
    <property type="component" value="Unassembled WGS sequence"/>
</dbReference>